<dbReference type="Pfam" id="PF00476">
    <property type="entry name" value="DNA_pol_A"/>
    <property type="match status" value="1"/>
</dbReference>
<dbReference type="GO" id="GO:0006302">
    <property type="term" value="P:double-strand break repair"/>
    <property type="evidence" value="ECO:0007669"/>
    <property type="project" value="TreeGrafter"/>
</dbReference>
<dbReference type="SMART" id="SM00482">
    <property type="entry name" value="POLAc"/>
    <property type="match status" value="1"/>
</dbReference>
<proteinExistence type="predicted"/>
<gene>
    <name evidence="4" type="ORF">Axy11_046</name>
</gene>
<evidence type="ECO:0000313" key="5">
    <source>
        <dbReference type="Proteomes" id="UP000317048"/>
    </source>
</evidence>
<name>A0A514CU52_9CAUD</name>
<dbReference type="Gene3D" id="1.20.1060.10">
    <property type="entry name" value="Taq DNA Polymerase, Chain T, domain 4"/>
    <property type="match status" value="1"/>
</dbReference>
<keyword evidence="2" id="KW-1194">Viral DNA replication</keyword>
<dbReference type="PANTHER" id="PTHR10133:SF27">
    <property type="entry name" value="DNA POLYMERASE NU"/>
    <property type="match status" value="1"/>
</dbReference>
<dbReference type="SUPFAM" id="SSF56672">
    <property type="entry name" value="DNA/RNA polymerases"/>
    <property type="match status" value="1"/>
</dbReference>
<accession>A0A514CU52</accession>
<reference evidence="4 5" key="1">
    <citation type="submission" date="2019-05" db="EMBL/GenBank/DDBJ databases">
        <title>Complete genome sequence of sixteen phages from Abidjan, cote d'Ivoire, isolated on a single strain of Achromobacter xylosoxidans.</title>
        <authorList>
            <person name="Essoh C."/>
            <person name="Vernadet J.-P."/>
            <person name="Vergnaud G."/>
            <person name="Pourcel C."/>
        </authorList>
    </citation>
    <scope>NUCLEOTIDE SEQUENCE [LARGE SCALE GENOMIC DNA]</scope>
</reference>
<protein>
    <submittedName>
        <fullName evidence="4">Putative DNA polymerase I</fullName>
    </submittedName>
</protein>
<dbReference type="InterPro" id="IPR001098">
    <property type="entry name" value="DNA-dir_DNA_pol_A_palm_dom"/>
</dbReference>
<dbReference type="GO" id="GO:0003677">
    <property type="term" value="F:DNA binding"/>
    <property type="evidence" value="ECO:0007669"/>
    <property type="project" value="InterPro"/>
</dbReference>
<dbReference type="PANTHER" id="PTHR10133">
    <property type="entry name" value="DNA POLYMERASE I"/>
    <property type="match status" value="1"/>
</dbReference>
<evidence type="ECO:0000256" key="1">
    <source>
        <dbReference type="ARBA" id="ARBA00022705"/>
    </source>
</evidence>
<dbReference type="Gene3D" id="3.30.420.10">
    <property type="entry name" value="Ribonuclease H-like superfamily/Ribonuclease H"/>
    <property type="match status" value="1"/>
</dbReference>
<evidence type="ECO:0000313" key="4">
    <source>
        <dbReference type="EMBL" id="QDH83999.1"/>
    </source>
</evidence>
<evidence type="ECO:0000256" key="2">
    <source>
        <dbReference type="ARBA" id="ARBA00023109"/>
    </source>
</evidence>
<dbReference type="Gene3D" id="1.10.150.20">
    <property type="entry name" value="5' to 3' exonuclease, C-terminal subdomain"/>
    <property type="match status" value="1"/>
</dbReference>
<dbReference type="InterPro" id="IPR043502">
    <property type="entry name" value="DNA/RNA_pol_sf"/>
</dbReference>
<evidence type="ECO:0000259" key="3">
    <source>
        <dbReference type="SMART" id="SM00482"/>
    </source>
</evidence>
<dbReference type="GO" id="GO:0039693">
    <property type="term" value="P:viral DNA genome replication"/>
    <property type="evidence" value="ECO:0007669"/>
    <property type="project" value="UniProtKB-KW"/>
</dbReference>
<dbReference type="GO" id="GO:0006261">
    <property type="term" value="P:DNA-templated DNA replication"/>
    <property type="evidence" value="ECO:0007669"/>
    <property type="project" value="InterPro"/>
</dbReference>
<organism evidence="4 5">
    <name type="scientific">Achromobacter phage vB_AxyP_19-32_Axy11</name>
    <dbReference type="NCBI Taxonomy" id="2591042"/>
    <lineage>
        <taxon>Viruses</taxon>
        <taxon>Duplodnaviria</taxon>
        <taxon>Heunggongvirae</taxon>
        <taxon>Uroviricota</taxon>
        <taxon>Caudoviricetes</taxon>
        <taxon>Schitoviridae</taxon>
        <taxon>Rothmandenesvirinae</taxon>
        <taxon>Pourcelvirus</taxon>
        <taxon>Pourcelvirus Axy11</taxon>
    </lineage>
</organism>
<feature type="domain" description="DNA-directed DNA polymerase family A palm" evidence="3">
    <location>
        <begin position="571"/>
        <end position="797"/>
    </location>
</feature>
<dbReference type="EMBL" id="MK962630">
    <property type="protein sequence ID" value="QDH83999.1"/>
    <property type="molecule type" value="Genomic_DNA"/>
</dbReference>
<dbReference type="GO" id="GO:0003887">
    <property type="term" value="F:DNA-directed DNA polymerase activity"/>
    <property type="evidence" value="ECO:0007669"/>
    <property type="project" value="InterPro"/>
</dbReference>
<dbReference type="InterPro" id="IPR036397">
    <property type="entry name" value="RNaseH_sf"/>
</dbReference>
<dbReference type="SUPFAM" id="SSF53098">
    <property type="entry name" value="Ribonuclease H-like"/>
    <property type="match status" value="1"/>
</dbReference>
<keyword evidence="5" id="KW-1185">Reference proteome</keyword>
<dbReference type="InterPro" id="IPR002298">
    <property type="entry name" value="DNA_polymerase_A"/>
</dbReference>
<dbReference type="Proteomes" id="UP000317048">
    <property type="component" value="Segment"/>
</dbReference>
<dbReference type="Gene3D" id="3.30.70.370">
    <property type="match status" value="1"/>
</dbReference>
<keyword evidence="1" id="KW-0235">DNA replication</keyword>
<sequence length="862" mass="97194">MHFATYGSNPTGAYKIAILVSSIRKDEIKSAYMDQFGIKDEDVIVMDLHQAPGKKKTPVKEIKEYIQEEVYPRLLDYQIQYVVCADPEYFKVLSGLPKADVNLGYVVDSIIDGVKVLYVPNYRSIFYDPPKVKAKIALGMDALVAAMSNTYIPPGSNIIKFAEYPRTTDEIKQWLLKLLAMKKPLAIDIEAFDLKHHKAGIGTITFCWSKSEGIAFPVDYQEIPGATSAPYGKNVRNEDVRNMLREFFEHYMETALYHNAAYDVYVLIYQLFMADILDTEGLLKGMDILMRNYHCTKLITYLATNSCAGNKLGLKEQAQEYAGNYAVEEIKDITLVPLPKLLEYNLVDGLSTWYTFEKRYPQMIADQQEEVYEGLFKDANLDIVQMQLTGMPINQKRVAEVKAIMQKDHDVAMSTILNNQAVISFTDVLNQKWVAAKNAKLKVKRVSLADAKEVFNPNSNPQLQSLLFEFLKLPVLGLTDSKQPSTDGDTIKNLRNHTKDPVIHELLNALMDYNAVNKILTSFIPAMEEAALGPDGWHYLFGNFVLGGTVSGRLSSNSPNLQNLPAKGKYAKLIKSCFQAPPGWIFAGLDFASLEDRISALTTKDPNKLKVYTDGYDGHCLRAFSYFGDQMPDIVDTVESINSIQDKYSVLRGESKAPTFALTYQGTWITLMKNCGFSEEKAKLVERRYHELYQHSTQWVQDKLDQAAKDGYITVAFGLRLRTPLLYQVIRGTRSTPYEAEAEGRTAGNALGQSWCLLNSRAWSEFMGKVRKSEHRLTIRPCAQIHDAGYALIKDDISVVMYMNEHLVKAVNWNEHPDIYHPDVGLGGDLSLFYPSWEKEITISNGASEAEVIATIQEAMQP</sequence>
<dbReference type="PRINTS" id="PR00868">
    <property type="entry name" value="DNAPOLI"/>
</dbReference>
<dbReference type="InterPro" id="IPR012337">
    <property type="entry name" value="RNaseH-like_sf"/>
</dbReference>